<comment type="caution">
    <text evidence="4">The sequence shown here is derived from an EMBL/GenBank/DDBJ whole genome shotgun (WGS) entry which is preliminary data.</text>
</comment>
<name>A0AAN6A532_CLODI</name>
<protein>
    <submittedName>
        <fullName evidence="4">Response regulator transcription factor</fullName>
    </submittedName>
</protein>
<feature type="domain" description="HTH LytTR-type" evidence="3">
    <location>
        <begin position="130"/>
        <end position="230"/>
    </location>
</feature>
<dbReference type="InterPro" id="IPR007492">
    <property type="entry name" value="LytTR_DNA-bd_dom"/>
</dbReference>
<reference evidence="4" key="2">
    <citation type="submission" date="2021-06" db="EMBL/GenBank/DDBJ databases">
        <authorList>
            <consortium name="NCBI Pathogen Detection Project"/>
        </authorList>
    </citation>
    <scope>NUCLEOTIDE SEQUENCE</scope>
    <source>
        <strain evidence="4">HN1000</strain>
    </source>
</reference>
<dbReference type="Proteomes" id="UP000878956">
    <property type="component" value="Unassembled WGS sequence"/>
</dbReference>
<keyword evidence="1" id="KW-0597">Phosphoprotein</keyword>
<evidence type="ECO:0000259" key="2">
    <source>
        <dbReference type="PROSITE" id="PS50110"/>
    </source>
</evidence>
<evidence type="ECO:0000256" key="1">
    <source>
        <dbReference type="PROSITE-ProRule" id="PRU00169"/>
    </source>
</evidence>
<proteinExistence type="predicted"/>
<dbReference type="Pfam" id="PF04397">
    <property type="entry name" value="LytTR"/>
    <property type="match status" value="1"/>
</dbReference>
<gene>
    <name evidence="4" type="ORF">KRM00_001132</name>
</gene>
<accession>A0AAN6A532</accession>
<evidence type="ECO:0000313" key="4">
    <source>
        <dbReference type="EMBL" id="HBH1541665.1"/>
    </source>
</evidence>
<dbReference type="PROSITE" id="PS50930">
    <property type="entry name" value="HTH_LYTTR"/>
    <property type="match status" value="1"/>
</dbReference>
<sequence length="237" mass="28877">MIITICENDDMQRDIIYDFVKIFLTKTKIKHYDILMFKNGEELLEEYPSKVDLILMDINLGGRNGFDISKDIRKFDKDARIIFVTVSEKYAIKCYEINAFRYMIKPIYYKEFEKYMLDFAIDWRKREAIITIKRKKQIIKIEEHNILFVEIVNRKLRIVTKNEEHIINDKMDMFEEKLKEDIFFRCHKSYLINLLEVTNFNYNFVYLTSEKIKIKVAPKKTKKLKEKLANFFREIIW</sequence>
<dbReference type="PANTHER" id="PTHR37299">
    <property type="entry name" value="TRANSCRIPTIONAL REGULATOR-RELATED"/>
    <property type="match status" value="1"/>
</dbReference>
<dbReference type="SMART" id="SM00850">
    <property type="entry name" value="LytTR"/>
    <property type="match status" value="1"/>
</dbReference>
<dbReference type="Pfam" id="PF00072">
    <property type="entry name" value="Response_reg"/>
    <property type="match status" value="1"/>
</dbReference>
<feature type="modified residue" description="4-aspartylphosphate" evidence="1">
    <location>
        <position position="57"/>
    </location>
</feature>
<dbReference type="AlphaFoldDB" id="A0AAN6A532"/>
<dbReference type="GO" id="GO:0000156">
    <property type="term" value="F:phosphorelay response regulator activity"/>
    <property type="evidence" value="ECO:0007669"/>
    <property type="project" value="InterPro"/>
</dbReference>
<evidence type="ECO:0000313" key="5">
    <source>
        <dbReference type="Proteomes" id="UP000878956"/>
    </source>
</evidence>
<dbReference type="GO" id="GO:0003677">
    <property type="term" value="F:DNA binding"/>
    <property type="evidence" value="ECO:0007669"/>
    <property type="project" value="InterPro"/>
</dbReference>
<evidence type="ECO:0000259" key="3">
    <source>
        <dbReference type="PROSITE" id="PS50930"/>
    </source>
</evidence>
<dbReference type="InterPro" id="IPR001789">
    <property type="entry name" value="Sig_transdc_resp-reg_receiver"/>
</dbReference>
<dbReference type="PROSITE" id="PS50110">
    <property type="entry name" value="RESPONSE_REGULATORY"/>
    <property type="match status" value="1"/>
</dbReference>
<dbReference type="EMBL" id="DAEPXK010000008">
    <property type="protein sequence ID" value="HBH1541665.1"/>
    <property type="molecule type" value="Genomic_DNA"/>
</dbReference>
<dbReference type="SMART" id="SM00448">
    <property type="entry name" value="REC"/>
    <property type="match status" value="1"/>
</dbReference>
<reference evidence="4" key="1">
    <citation type="journal article" date="2018" name="Genome Biol.">
        <title>SKESA: strategic k-mer extension for scrupulous assemblies.</title>
        <authorList>
            <person name="Souvorov A."/>
            <person name="Agarwala R."/>
            <person name="Lipman D.J."/>
        </authorList>
    </citation>
    <scope>NUCLEOTIDE SEQUENCE</scope>
    <source>
        <strain evidence="4">HN1000</strain>
    </source>
</reference>
<organism evidence="4 5">
    <name type="scientific">Clostridioides difficile</name>
    <name type="common">Peptoclostridium difficile</name>
    <dbReference type="NCBI Taxonomy" id="1496"/>
    <lineage>
        <taxon>Bacteria</taxon>
        <taxon>Bacillati</taxon>
        <taxon>Bacillota</taxon>
        <taxon>Clostridia</taxon>
        <taxon>Peptostreptococcales</taxon>
        <taxon>Peptostreptococcaceae</taxon>
        <taxon>Clostridioides</taxon>
    </lineage>
</organism>
<dbReference type="InterPro" id="IPR046947">
    <property type="entry name" value="LytR-like"/>
</dbReference>
<feature type="domain" description="Response regulatory" evidence="2">
    <location>
        <begin position="2"/>
        <end position="120"/>
    </location>
</feature>
<dbReference type="PANTHER" id="PTHR37299:SF1">
    <property type="entry name" value="STAGE 0 SPORULATION PROTEIN A HOMOLOG"/>
    <property type="match status" value="1"/>
</dbReference>